<comment type="caution">
    <text evidence="13">Lacks conserved residue(s) required for the propagation of feature annotation.</text>
</comment>
<feature type="binding site" evidence="11">
    <location>
        <begin position="140"/>
        <end position="143"/>
    </location>
    <ligand>
        <name>GTP</name>
        <dbReference type="ChEBI" id="CHEBI:37565"/>
        <label>1</label>
    </ligand>
</feature>
<dbReference type="PROSITE" id="PS51711">
    <property type="entry name" value="G_FEOB"/>
    <property type="match status" value="1"/>
</dbReference>
<dbReference type="PANTHER" id="PTHR43185">
    <property type="entry name" value="FERROUS IRON TRANSPORT PROTEIN B"/>
    <property type="match status" value="1"/>
</dbReference>
<comment type="function">
    <text evidence="1 13">Probable transporter of a GTP-driven Fe(2+) uptake system.</text>
</comment>
<feature type="binding site" evidence="11">
    <location>
        <begin position="59"/>
        <end position="63"/>
    </location>
    <ligand>
        <name>GTP</name>
        <dbReference type="ChEBI" id="CHEBI:37565"/>
        <label>1</label>
    </ligand>
</feature>
<dbReference type="InterPro" id="IPR030389">
    <property type="entry name" value="G_FEOB_dom"/>
</dbReference>
<evidence type="ECO:0000313" key="16">
    <source>
        <dbReference type="EMBL" id="MCC2232554.1"/>
    </source>
</evidence>
<feature type="transmembrane region" description="Helical" evidence="13">
    <location>
        <begin position="320"/>
        <end position="342"/>
    </location>
</feature>
<dbReference type="Pfam" id="PF07670">
    <property type="entry name" value="Gate"/>
    <property type="match status" value="2"/>
</dbReference>
<keyword evidence="13" id="KW-0406">Ion transport</keyword>
<evidence type="ECO:0000256" key="13">
    <source>
        <dbReference type="RuleBase" id="RU362098"/>
    </source>
</evidence>
<dbReference type="EMBL" id="JAJEQR010000075">
    <property type="protein sequence ID" value="MCC2232554.1"/>
    <property type="molecule type" value="Genomic_DNA"/>
</dbReference>
<dbReference type="InterPro" id="IPR011640">
    <property type="entry name" value="Fe2_transport_prot_B_C"/>
</dbReference>
<feature type="binding site" evidence="12">
    <location>
        <position position="46"/>
    </location>
    <ligand>
        <name>Mg(2+)</name>
        <dbReference type="ChEBI" id="CHEBI:18420"/>
        <label>2</label>
    </ligand>
</feature>
<accession>A0AAE3JFU4</accession>
<keyword evidence="5 13" id="KW-0812">Transmembrane</keyword>
<evidence type="ECO:0000256" key="3">
    <source>
        <dbReference type="ARBA" id="ARBA00022448"/>
    </source>
</evidence>
<evidence type="ECO:0000256" key="5">
    <source>
        <dbReference type="ARBA" id="ARBA00022692"/>
    </source>
</evidence>
<gene>
    <name evidence="16" type="primary">feoB</name>
    <name evidence="16" type="ORF">LKD81_16405</name>
</gene>
<feature type="transmembrane region" description="Helical" evidence="13">
    <location>
        <begin position="611"/>
        <end position="637"/>
    </location>
</feature>
<feature type="transmembrane region" description="Helical" evidence="13">
    <location>
        <begin position="388"/>
        <end position="409"/>
    </location>
</feature>
<dbReference type="SUPFAM" id="SSF52540">
    <property type="entry name" value="P-loop containing nucleoside triphosphate hydrolases"/>
    <property type="match status" value="1"/>
</dbReference>
<evidence type="ECO:0000256" key="7">
    <source>
        <dbReference type="ARBA" id="ARBA00022989"/>
    </source>
</evidence>
<dbReference type="GO" id="GO:0005525">
    <property type="term" value="F:GTP binding"/>
    <property type="evidence" value="ECO:0007669"/>
    <property type="project" value="UniProtKB-KW"/>
</dbReference>
<feature type="transmembrane region" description="Helical" evidence="13">
    <location>
        <begin position="478"/>
        <end position="496"/>
    </location>
</feature>
<protein>
    <recommendedName>
        <fullName evidence="10 13">Ferrous iron transport protein B</fullName>
    </recommendedName>
</protein>
<dbReference type="PANTHER" id="PTHR43185:SF2">
    <property type="entry name" value="FERROUS IRON TRANSPORT PROTEIN B"/>
    <property type="match status" value="1"/>
</dbReference>
<keyword evidence="9 13" id="KW-0472">Membrane</keyword>
<sequence length="721" mass="79435">MEIRTGSRRKPRRIEKKQEQPMKNTGELVIALAGNPNVGKSTLFNALTGLHQHVGNWSGKTVENAQGSCQIGSESCTIIDVPGCYSLMARSAEEEVARDFLCFGKPDGILVVCDAGCLERGLNLVLQILEVTKRVIVCVNLMDEARKKKISIDLKKLRHHLGVPVVAMSARSGEGIEELKCELENMKKRKFSGRGECVVKSTDYDPEMECFLDLLEPAVKICFPDAENSRWLAARLLDNDESLLTSIKEALGKNPMTCRCVVNALFDVRLAMEKKEIRQEELRDRMAASFVLRAEMIAREVVHFSCRKRPRKRSATDRVITGRITAFPVMFLFLLGIFWLTIAGANIPSRVLSDALFSLETQIWSGITRTAVPLWLSEFLIHGIYRVMAWVISAMLPPMAIFFPLFTLLEDAGFLPRVAFNLDRCFQKCRTCGKQALTMMMGIGCNAVGVIGCRIIDSPRERLIAILTNSLVPCNGRFPLLISVIGMFLIGSGPVWRAAVTPAMVLALFLLLSILMTFLASAVLSRTLPAGLPSAFVMELPPYRRPQIGRVLIRSVLDRTLFVLGRAILAAAPAGAIIWIMANVMAGGDSLLAHAAGFLEPAGRLMGMDGVILLGFLLGFPANEIVLPVILMAYTAGGSLTDITEVSAIQNILIQNGWTWRTAICTLLFSLMHWPCATTCITIFKESRKFRWTVLAIMIPTALGVLCCTFAAAIFRMAGFG</sequence>
<proteinExistence type="inferred from homology"/>
<feature type="binding site" evidence="11">
    <location>
        <begin position="80"/>
        <end position="83"/>
    </location>
    <ligand>
        <name>GTP</name>
        <dbReference type="ChEBI" id="CHEBI:37565"/>
        <label>1</label>
    </ligand>
</feature>
<evidence type="ECO:0000256" key="1">
    <source>
        <dbReference type="ARBA" id="ARBA00003926"/>
    </source>
</evidence>
<keyword evidence="12" id="KW-0460">Magnesium</keyword>
<dbReference type="GO" id="GO:0005886">
    <property type="term" value="C:plasma membrane"/>
    <property type="evidence" value="ECO:0007669"/>
    <property type="project" value="UniProtKB-SubCell"/>
</dbReference>
<keyword evidence="3 13" id="KW-0813">Transport</keyword>
<dbReference type="Gene3D" id="3.40.50.300">
    <property type="entry name" value="P-loop containing nucleotide triphosphate hydrolases"/>
    <property type="match status" value="1"/>
</dbReference>
<evidence type="ECO:0000313" key="17">
    <source>
        <dbReference type="Proteomes" id="UP001198182"/>
    </source>
</evidence>
<dbReference type="NCBIfam" id="TIGR00437">
    <property type="entry name" value="feoB"/>
    <property type="match status" value="1"/>
</dbReference>
<keyword evidence="17" id="KW-1185">Reference proteome</keyword>
<evidence type="ECO:0000256" key="4">
    <source>
        <dbReference type="ARBA" id="ARBA00022475"/>
    </source>
</evidence>
<feature type="binding site" evidence="12">
    <location>
        <position position="49"/>
    </location>
    <ligand>
        <name>Mg(2+)</name>
        <dbReference type="ChEBI" id="CHEBI:18420"/>
        <label>2</label>
    </ligand>
</feature>
<dbReference type="Pfam" id="PF02421">
    <property type="entry name" value="FeoB_N"/>
    <property type="match status" value="1"/>
</dbReference>
<feature type="transmembrane region" description="Helical" evidence="13">
    <location>
        <begin position="690"/>
        <end position="715"/>
    </location>
</feature>
<dbReference type="CDD" id="cd01879">
    <property type="entry name" value="FeoB"/>
    <property type="match status" value="1"/>
</dbReference>
<evidence type="ECO:0000256" key="10">
    <source>
        <dbReference type="NCBIfam" id="TIGR00437"/>
    </source>
</evidence>
<organism evidence="16 17">
    <name type="scientific">Hominifimenecus microfluidus</name>
    <dbReference type="NCBI Taxonomy" id="2885348"/>
    <lineage>
        <taxon>Bacteria</taxon>
        <taxon>Bacillati</taxon>
        <taxon>Bacillota</taxon>
        <taxon>Clostridia</taxon>
        <taxon>Lachnospirales</taxon>
        <taxon>Lachnospiraceae</taxon>
        <taxon>Hominifimenecus</taxon>
    </lineage>
</organism>
<dbReference type="Pfam" id="PF07664">
    <property type="entry name" value="FeoB_C"/>
    <property type="match status" value="1"/>
</dbReference>
<evidence type="ECO:0000256" key="6">
    <source>
        <dbReference type="ARBA" id="ARBA00022741"/>
    </source>
</evidence>
<evidence type="ECO:0000256" key="8">
    <source>
        <dbReference type="ARBA" id="ARBA00023134"/>
    </source>
</evidence>
<comment type="caution">
    <text evidence="16">The sequence shown here is derived from an EMBL/GenBank/DDBJ whole genome shotgun (WGS) entry which is preliminary data.</text>
</comment>
<evidence type="ECO:0000256" key="11">
    <source>
        <dbReference type="PIRSR" id="PIRSR603373-1"/>
    </source>
</evidence>
<dbReference type="InterPro" id="IPR050860">
    <property type="entry name" value="FeoB_GTPase"/>
</dbReference>
<name>A0AAE3JFU4_9FIRM</name>
<dbReference type="InterPro" id="IPR027417">
    <property type="entry name" value="P-loop_NTPase"/>
</dbReference>
<dbReference type="AlphaFoldDB" id="A0AAE3JFU4"/>
<keyword evidence="13" id="KW-0410">Iron transport</keyword>
<feature type="binding site" evidence="12">
    <location>
        <position position="45"/>
    </location>
    <ligand>
        <name>Mg(2+)</name>
        <dbReference type="ChEBI" id="CHEBI:18420"/>
        <label>2</label>
    </ligand>
</feature>
<dbReference type="InterPro" id="IPR011642">
    <property type="entry name" value="Gate_dom"/>
</dbReference>
<reference evidence="16" key="1">
    <citation type="submission" date="2021-10" db="EMBL/GenBank/DDBJ databases">
        <title>Anaerobic single-cell dispensing facilitates the cultivation of human gut bacteria.</title>
        <authorList>
            <person name="Afrizal A."/>
        </authorList>
    </citation>
    <scope>NUCLEOTIDE SEQUENCE</scope>
    <source>
        <strain evidence="16">CLA-AA-H215</strain>
    </source>
</reference>
<comment type="similarity">
    <text evidence="13">Belongs to the TRAFAC class TrmE-Era-EngA-EngB-Septin-like GTPase superfamily. FeoB GTPase (TC 9.A.8) family.</text>
</comment>
<dbReference type="InterPro" id="IPR041069">
    <property type="entry name" value="FeoB_Cyto"/>
</dbReference>
<dbReference type="Pfam" id="PF17910">
    <property type="entry name" value="FeoB_Cyto"/>
    <property type="match status" value="1"/>
</dbReference>
<keyword evidence="4" id="KW-1003">Cell membrane</keyword>
<dbReference type="Proteomes" id="UP001198182">
    <property type="component" value="Unassembled WGS sequence"/>
</dbReference>
<keyword evidence="8 11" id="KW-0342">GTP-binding</keyword>
<keyword evidence="12" id="KW-0479">Metal-binding</keyword>
<feature type="region of interest" description="Disordered" evidence="14">
    <location>
        <begin position="1"/>
        <end position="21"/>
    </location>
</feature>
<keyword evidence="13" id="KW-0408">Iron</keyword>
<evidence type="ECO:0000256" key="2">
    <source>
        <dbReference type="ARBA" id="ARBA00004651"/>
    </source>
</evidence>
<evidence type="ECO:0000256" key="9">
    <source>
        <dbReference type="ARBA" id="ARBA00023136"/>
    </source>
</evidence>
<evidence type="ECO:0000256" key="14">
    <source>
        <dbReference type="SAM" id="MobiDB-lite"/>
    </source>
</evidence>
<dbReference type="GO" id="GO:0015093">
    <property type="term" value="F:ferrous iron transmembrane transporter activity"/>
    <property type="evidence" value="ECO:0007669"/>
    <property type="project" value="UniProtKB-UniRule"/>
</dbReference>
<feature type="binding site" evidence="11">
    <location>
        <begin position="34"/>
        <end position="41"/>
    </location>
    <ligand>
        <name>GTP</name>
        <dbReference type="ChEBI" id="CHEBI:37565"/>
        <label>1</label>
    </ligand>
</feature>
<keyword evidence="7 13" id="KW-1133">Transmembrane helix</keyword>
<feature type="compositionally biased region" description="Basic residues" evidence="14">
    <location>
        <begin position="1"/>
        <end position="15"/>
    </location>
</feature>
<keyword evidence="6 11" id="KW-0547">Nucleotide-binding</keyword>
<dbReference type="InterPro" id="IPR003373">
    <property type="entry name" value="Fe2_transport_prot-B"/>
</dbReference>
<feature type="transmembrane region" description="Helical" evidence="13">
    <location>
        <begin position="502"/>
        <end position="524"/>
    </location>
</feature>
<feature type="binding site" evidence="12">
    <location>
        <position position="48"/>
    </location>
    <ligand>
        <name>Mg(2+)</name>
        <dbReference type="ChEBI" id="CHEBI:18420"/>
        <label>2</label>
    </ligand>
</feature>
<evidence type="ECO:0000256" key="12">
    <source>
        <dbReference type="PIRSR" id="PIRSR603373-2"/>
    </source>
</evidence>
<evidence type="ECO:0000259" key="15">
    <source>
        <dbReference type="PROSITE" id="PS51711"/>
    </source>
</evidence>
<feature type="domain" description="FeoB-type G" evidence="15">
    <location>
        <begin position="27"/>
        <end position="189"/>
    </location>
</feature>
<feature type="transmembrane region" description="Helical" evidence="13">
    <location>
        <begin position="560"/>
        <end position="582"/>
    </location>
</feature>
<dbReference type="GO" id="GO:0046872">
    <property type="term" value="F:metal ion binding"/>
    <property type="evidence" value="ECO:0007669"/>
    <property type="project" value="UniProtKB-KW"/>
</dbReference>
<comment type="subcellular location">
    <subcellularLocation>
        <location evidence="2 13">Cell membrane</location>
        <topology evidence="2 13">Multi-pass membrane protein</topology>
    </subcellularLocation>
</comment>